<dbReference type="InterPro" id="IPR050736">
    <property type="entry name" value="Sensor_HK_Regulatory"/>
</dbReference>
<dbReference type="NCBIfam" id="TIGR00229">
    <property type="entry name" value="sensory_box"/>
    <property type="match status" value="3"/>
</dbReference>
<evidence type="ECO:0000313" key="10">
    <source>
        <dbReference type="EMBL" id="TCP33548.1"/>
    </source>
</evidence>
<evidence type="ECO:0000256" key="6">
    <source>
        <dbReference type="ARBA" id="ARBA00023012"/>
    </source>
</evidence>
<dbReference type="RefSeq" id="WP_165878836.1">
    <property type="nucleotide sequence ID" value="NZ_JACIGF010000007.1"/>
</dbReference>
<dbReference type="PROSITE" id="PS50113">
    <property type="entry name" value="PAC"/>
    <property type="match status" value="2"/>
</dbReference>
<feature type="domain" description="Histidine kinase" evidence="7">
    <location>
        <begin position="411"/>
        <end position="657"/>
    </location>
</feature>
<dbReference type="AlphaFoldDB" id="A0A4R2PGA4"/>
<dbReference type="PANTHER" id="PTHR43711">
    <property type="entry name" value="TWO-COMPONENT HISTIDINE KINASE"/>
    <property type="match status" value="1"/>
</dbReference>
<dbReference type="InterPro" id="IPR013656">
    <property type="entry name" value="PAS_4"/>
</dbReference>
<evidence type="ECO:0000256" key="3">
    <source>
        <dbReference type="ARBA" id="ARBA00022553"/>
    </source>
</evidence>
<keyword evidence="4" id="KW-0808">Transferase</keyword>
<name>A0A4R2PGA4_RHOSA</name>
<sequence length="659" mass="72931">MLESLRMPAALDGPIFHHSNDAIVVIDGNQTIVAANPAVEALFGWSADDLIGASLDRLLPLGLSRRHQQHVAHYMTNADGARTMGRRNHVYGRHRTGTVFPAEATIFAFTGSDAGHYGAIVRDLSNRVGCRHHTDENRRRFYALFDLTFQFIALLDPEGIVLEANQAALAFIARPADDVCGRFFTETAWFDGHPESRDRMLEAMRRAQRGEVIHGRLTHRRWDGEDRVFDFTVRPSYDAQGNLQYLIPEAHDITEIDRANKALERSEEHLRNAQSIARIGNWIWDIRTNDIQWSPGLYEILGLPQTGRLPSYDVYMACVHPDDRDALEHEVRCSVREGDTFSSDHRIIRPDGTERVLYHVAKVQRDDEGRALVMEGVAQDVTEVRANERTLIEARRQAEALSQAKSQFLSTISHELRTPLNAIIGFSEILTSELFGTLGDPCYREYAENIRLSGKHLLSIIETILDVSRVEQGRIVLCETETTPRALIASTLSLLGVTEVDDATAEGGSGCSATLAALPDARGEATPPLTVTLTGDALDANMVLDLRLARQMLLNLLSNSRKFSDPGTLIEVIAAYGDQGGVTLTVRDHGPGIPKAKLATVTEPFTQGDTRLARSHEGLGLGLYLVRTFAELHGGRLSLSLPEDGGTQATIWFPPDCLD</sequence>
<keyword evidence="11" id="KW-1185">Reference proteome</keyword>
<dbReference type="PROSITE" id="PS50109">
    <property type="entry name" value="HIS_KIN"/>
    <property type="match status" value="1"/>
</dbReference>
<evidence type="ECO:0000256" key="4">
    <source>
        <dbReference type="ARBA" id="ARBA00022679"/>
    </source>
</evidence>
<dbReference type="Pfam" id="PF08448">
    <property type="entry name" value="PAS_4"/>
    <property type="match status" value="2"/>
</dbReference>
<dbReference type="EC" id="2.7.13.3" evidence="2"/>
<dbReference type="SUPFAM" id="SSF55785">
    <property type="entry name" value="PYP-like sensor domain (PAS domain)"/>
    <property type="match status" value="3"/>
</dbReference>
<dbReference type="PANTHER" id="PTHR43711:SF26">
    <property type="entry name" value="SENSOR HISTIDINE KINASE RCSC"/>
    <property type="match status" value="1"/>
</dbReference>
<dbReference type="InterPro" id="IPR005467">
    <property type="entry name" value="His_kinase_dom"/>
</dbReference>
<dbReference type="GO" id="GO:0000155">
    <property type="term" value="F:phosphorelay sensor kinase activity"/>
    <property type="evidence" value="ECO:0007669"/>
    <property type="project" value="InterPro"/>
</dbReference>
<dbReference type="InterPro" id="IPR003594">
    <property type="entry name" value="HATPase_dom"/>
</dbReference>
<dbReference type="Proteomes" id="UP000295399">
    <property type="component" value="Unassembled WGS sequence"/>
</dbReference>
<evidence type="ECO:0000256" key="2">
    <source>
        <dbReference type="ARBA" id="ARBA00012438"/>
    </source>
</evidence>
<dbReference type="InterPro" id="IPR000700">
    <property type="entry name" value="PAS-assoc_C"/>
</dbReference>
<dbReference type="Pfam" id="PF08447">
    <property type="entry name" value="PAS_3"/>
    <property type="match status" value="1"/>
</dbReference>
<dbReference type="SMART" id="SM00388">
    <property type="entry name" value="HisKA"/>
    <property type="match status" value="1"/>
</dbReference>
<dbReference type="CDD" id="cd00130">
    <property type="entry name" value="PAS"/>
    <property type="match status" value="3"/>
</dbReference>
<dbReference type="InParanoid" id="A0A4R2PGA4"/>
<dbReference type="InterPro" id="IPR036890">
    <property type="entry name" value="HATPase_C_sf"/>
</dbReference>
<dbReference type="PROSITE" id="PS50112">
    <property type="entry name" value="PAS"/>
    <property type="match status" value="2"/>
</dbReference>
<feature type="domain" description="PAC" evidence="9">
    <location>
        <begin position="341"/>
        <end position="393"/>
    </location>
</feature>
<dbReference type="InterPro" id="IPR004358">
    <property type="entry name" value="Sig_transdc_His_kin-like_C"/>
</dbReference>
<dbReference type="Gene3D" id="3.30.565.10">
    <property type="entry name" value="Histidine kinase-like ATPase, C-terminal domain"/>
    <property type="match status" value="1"/>
</dbReference>
<dbReference type="Pfam" id="PF00512">
    <property type="entry name" value="HisKA"/>
    <property type="match status" value="1"/>
</dbReference>
<dbReference type="SMART" id="SM00091">
    <property type="entry name" value="PAS"/>
    <property type="match status" value="3"/>
</dbReference>
<dbReference type="InterPro" id="IPR003661">
    <property type="entry name" value="HisK_dim/P_dom"/>
</dbReference>
<comment type="caution">
    <text evidence="10">The sequence shown here is derived from an EMBL/GenBank/DDBJ whole genome shotgun (WGS) entry which is preliminary data.</text>
</comment>
<dbReference type="EMBL" id="SLXO01000007">
    <property type="protein sequence ID" value="TCP33548.1"/>
    <property type="molecule type" value="Genomic_DNA"/>
</dbReference>
<dbReference type="CDD" id="cd00075">
    <property type="entry name" value="HATPase"/>
    <property type="match status" value="1"/>
</dbReference>
<dbReference type="PRINTS" id="PR00344">
    <property type="entry name" value="BCTRLSENSOR"/>
</dbReference>
<keyword evidence="6" id="KW-0902">Two-component regulatory system</keyword>
<dbReference type="Gene3D" id="1.10.287.130">
    <property type="match status" value="1"/>
</dbReference>
<dbReference type="SMART" id="SM00387">
    <property type="entry name" value="HATPase_c"/>
    <property type="match status" value="1"/>
</dbReference>
<accession>A0A4R2PGA4</accession>
<proteinExistence type="predicted"/>
<evidence type="ECO:0000259" key="9">
    <source>
        <dbReference type="PROSITE" id="PS50113"/>
    </source>
</evidence>
<feature type="domain" description="PAS" evidence="8">
    <location>
        <begin position="15"/>
        <end position="60"/>
    </location>
</feature>
<dbReference type="Pfam" id="PF02518">
    <property type="entry name" value="HATPase_c"/>
    <property type="match status" value="1"/>
</dbReference>
<evidence type="ECO:0000313" key="11">
    <source>
        <dbReference type="Proteomes" id="UP000295399"/>
    </source>
</evidence>
<organism evidence="10 11">
    <name type="scientific">Rhodothalassium salexigens DSM 2132</name>
    <dbReference type="NCBI Taxonomy" id="1188247"/>
    <lineage>
        <taxon>Bacteria</taxon>
        <taxon>Pseudomonadati</taxon>
        <taxon>Pseudomonadota</taxon>
        <taxon>Alphaproteobacteria</taxon>
        <taxon>Rhodothalassiales</taxon>
        <taxon>Rhodothalassiaceae</taxon>
        <taxon>Rhodothalassium</taxon>
    </lineage>
</organism>
<dbReference type="Gene3D" id="2.10.70.100">
    <property type="match status" value="1"/>
</dbReference>
<evidence type="ECO:0000259" key="7">
    <source>
        <dbReference type="PROSITE" id="PS50109"/>
    </source>
</evidence>
<evidence type="ECO:0000256" key="1">
    <source>
        <dbReference type="ARBA" id="ARBA00000085"/>
    </source>
</evidence>
<dbReference type="InterPro" id="IPR035965">
    <property type="entry name" value="PAS-like_dom_sf"/>
</dbReference>
<dbReference type="SUPFAM" id="SSF47384">
    <property type="entry name" value="Homodimeric domain of signal transducing histidine kinase"/>
    <property type="match status" value="1"/>
</dbReference>
<dbReference type="InterPro" id="IPR000014">
    <property type="entry name" value="PAS"/>
</dbReference>
<keyword evidence="5" id="KW-0418">Kinase</keyword>
<dbReference type="InterPro" id="IPR013655">
    <property type="entry name" value="PAS_fold_3"/>
</dbReference>
<reference evidence="10 11" key="1">
    <citation type="submission" date="2019-03" db="EMBL/GenBank/DDBJ databases">
        <title>Genomic Encyclopedia of Type Strains, Phase IV (KMG-IV): sequencing the most valuable type-strain genomes for metagenomic binning, comparative biology and taxonomic classification.</title>
        <authorList>
            <person name="Goeker M."/>
        </authorList>
    </citation>
    <scope>NUCLEOTIDE SEQUENCE [LARGE SCALE GENOMIC DNA]</scope>
    <source>
        <strain evidence="10 11">DSM 2132</strain>
    </source>
</reference>
<dbReference type="InterPro" id="IPR001610">
    <property type="entry name" value="PAC"/>
</dbReference>
<keyword evidence="3" id="KW-0597">Phosphoprotein</keyword>
<dbReference type="SUPFAM" id="SSF55874">
    <property type="entry name" value="ATPase domain of HSP90 chaperone/DNA topoisomerase II/histidine kinase"/>
    <property type="match status" value="1"/>
</dbReference>
<dbReference type="CDD" id="cd00082">
    <property type="entry name" value="HisKA"/>
    <property type="match status" value="1"/>
</dbReference>
<feature type="domain" description="PAC" evidence="9">
    <location>
        <begin position="211"/>
        <end position="265"/>
    </location>
</feature>
<evidence type="ECO:0000259" key="8">
    <source>
        <dbReference type="PROSITE" id="PS50112"/>
    </source>
</evidence>
<dbReference type="SMART" id="SM00086">
    <property type="entry name" value="PAC"/>
    <property type="match status" value="3"/>
</dbReference>
<comment type="catalytic activity">
    <reaction evidence="1">
        <text>ATP + protein L-histidine = ADP + protein N-phospho-L-histidine.</text>
        <dbReference type="EC" id="2.7.13.3"/>
    </reaction>
</comment>
<protein>
    <recommendedName>
        <fullName evidence="2">histidine kinase</fullName>
        <ecNumber evidence="2">2.7.13.3</ecNumber>
    </recommendedName>
</protein>
<dbReference type="InterPro" id="IPR036097">
    <property type="entry name" value="HisK_dim/P_sf"/>
</dbReference>
<evidence type="ECO:0000256" key="5">
    <source>
        <dbReference type="ARBA" id="ARBA00022777"/>
    </source>
</evidence>
<dbReference type="Gene3D" id="3.30.450.20">
    <property type="entry name" value="PAS domain"/>
    <property type="match status" value="3"/>
</dbReference>
<gene>
    <name evidence="10" type="ORF">EV659_107161</name>
</gene>
<feature type="domain" description="PAS" evidence="8">
    <location>
        <begin position="137"/>
        <end position="211"/>
    </location>
</feature>